<dbReference type="GO" id="GO:0005634">
    <property type="term" value="C:nucleus"/>
    <property type="evidence" value="ECO:0007669"/>
    <property type="project" value="UniProtKB-SubCell"/>
</dbReference>
<dbReference type="InterPro" id="IPR013088">
    <property type="entry name" value="Znf_NHR/GATA"/>
</dbReference>
<organism evidence="9 10">
    <name type="scientific">Rhizopus oryzae</name>
    <name type="common">Mucormycosis agent</name>
    <name type="synonym">Rhizopus arrhizus var. delemar</name>
    <dbReference type="NCBI Taxonomy" id="64495"/>
    <lineage>
        <taxon>Eukaryota</taxon>
        <taxon>Fungi</taxon>
        <taxon>Fungi incertae sedis</taxon>
        <taxon>Mucoromycota</taxon>
        <taxon>Mucoromycotina</taxon>
        <taxon>Mucoromycetes</taxon>
        <taxon>Mucorales</taxon>
        <taxon>Mucorineae</taxon>
        <taxon>Rhizopodaceae</taxon>
        <taxon>Rhizopus</taxon>
    </lineage>
</organism>
<dbReference type="FunFam" id="3.30.50.10:FF:000007">
    <property type="entry name" value="Nitrogen regulatory AreA, N-terminal"/>
    <property type="match status" value="1"/>
</dbReference>
<feature type="region of interest" description="Disordered" evidence="7">
    <location>
        <begin position="192"/>
        <end position="212"/>
    </location>
</feature>
<comment type="caution">
    <text evidence="9">The sequence shown here is derived from an EMBL/GenBank/DDBJ whole genome shotgun (WGS) entry which is preliminary data.</text>
</comment>
<feature type="compositionally biased region" description="Basic residues" evidence="7">
    <location>
        <begin position="194"/>
        <end position="212"/>
    </location>
</feature>
<dbReference type="GO" id="GO:0008270">
    <property type="term" value="F:zinc ion binding"/>
    <property type="evidence" value="ECO:0007669"/>
    <property type="project" value="UniProtKB-KW"/>
</dbReference>
<keyword evidence="5" id="KW-0539">Nucleus</keyword>
<evidence type="ECO:0000256" key="5">
    <source>
        <dbReference type="ARBA" id="ARBA00023242"/>
    </source>
</evidence>
<dbReference type="CDD" id="cd00202">
    <property type="entry name" value="ZnF_GATA"/>
    <property type="match status" value="1"/>
</dbReference>
<dbReference type="PANTHER" id="PTHR10071">
    <property type="entry name" value="TRANSCRIPTION FACTOR GATA FAMILY MEMBER"/>
    <property type="match status" value="1"/>
</dbReference>
<dbReference type="InterPro" id="IPR000679">
    <property type="entry name" value="Znf_GATA"/>
</dbReference>
<dbReference type="Pfam" id="PF00320">
    <property type="entry name" value="GATA"/>
    <property type="match status" value="1"/>
</dbReference>
<evidence type="ECO:0000256" key="4">
    <source>
        <dbReference type="ARBA" id="ARBA00022833"/>
    </source>
</evidence>
<dbReference type="SUPFAM" id="SSF57716">
    <property type="entry name" value="Glucocorticoid receptor-like (DNA-binding domain)"/>
    <property type="match status" value="1"/>
</dbReference>
<evidence type="ECO:0000256" key="2">
    <source>
        <dbReference type="ARBA" id="ARBA00022723"/>
    </source>
</evidence>
<feature type="compositionally biased region" description="Basic and acidic residues" evidence="7">
    <location>
        <begin position="85"/>
        <end position="102"/>
    </location>
</feature>
<dbReference type="GO" id="GO:0045944">
    <property type="term" value="P:positive regulation of transcription by RNA polymerase II"/>
    <property type="evidence" value="ECO:0007669"/>
    <property type="project" value="TreeGrafter"/>
</dbReference>
<keyword evidence="4" id="KW-0862">Zinc</keyword>
<dbReference type="PROSITE" id="PS50114">
    <property type="entry name" value="GATA_ZN_FINGER_2"/>
    <property type="match status" value="1"/>
</dbReference>
<dbReference type="PANTHER" id="PTHR10071:SF281">
    <property type="entry name" value="BOX A-BINDING FACTOR-RELATED"/>
    <property type="match status" value="1"/>
</dbReference>
<evidence type="ECO:0000256" key="6">
    <source>
        <dbReference type="PROSITE-ProRule" id="PRU00094"/>
    </source>
</evidence>
<evidence type="ECO:0000259" key="8">
    <source>
        <dbReference type="PROSITE" id="PS50114"/>
    </source>
</evidence>
<dbReference type="PRINTS" id="PR00619">
    <property type="entry name" value="GATAZNFINGER"/>
</dbReference>
<dbReference type="SMART" id="SM00401">
    <property type="entry name" value="ZnF_GATA"/>
    <property type="match status" value="1"/>
</dbReference>
<name>A0A9P6XJN5_RHIOR</name>
<proteinExistence type="predicted"/>
<dbReference type="OrthoDB" id="515401at2759"/>
<protein>
    <recommendedName>
        <fullName evidence="8">GATA-type domain-containing protein</fullName>
    </recommendedName>
</protein>
<keyword evidence="3 6" id="KW-0863">Zinc-finger</keyword>
<gene>
    <name evidence="9" type="ORF">G6F64_000694</name>
</gene>
<sequence length="212" mass="24878">MDDCSTHYGIEQQPLSYVHPLQIHSPSVHDTFLASFRLEENLNITQNQFSLDESRLYEESNKEDETKSLLYSVGDDLLSEDEENKEMRRDEEEDDIIYKSEDSIEDDDSDWEKPRKMNHKRQSFASFTNNKTKSRKSSFLSQKDDIKCYHCQTTNTPLWRRSPEGAVLCNACGLFLKLHGVVRPLSLKSDVIKKRNRSGKRQKTRKQKKQRI</sequence>
<comment type="subcellular location">
    <subcellularLocation>
        <location evidence="1">Nucleus</location>
    </subcellularLocation>
</comment>
<keyword evidence="10" id="KW-1185">Reference proteome</keyword>
<feature type="domain" description="GATA-type" evidence="8">
    <location>
        <begin position="142"/>
        <end position="195"/>
    </location>
</feature>
<evidence type="ECO:0000256" key="3">
    <source>
        <dbReference type="ARBA" id="ARBA00022771"/>
    </source>
</evidence>
<accession>A0A9P6XJN5</accession>
<evidence type="ECO:0000313" key="9">
    <source>
        <dbReference type="EMBL" id="KAG1315400.1"/>
    </source>
</evidence>
<evidence type="ECO:0000256" key="1">
    <source>
        <dbReference type="ARBA" id="ARBA00004123"/>
    </source>
</evidence>
<dbReference type="Proteomes" id="UP000716291">
    <property type="component" value="Unassembled WGS sequence"/>
</dbReference>
<dbReference type="GO" id="GO:0000981">
    <property type="term" value="F:DNA-binding transcription factor activity, RNA polymerase II-specific"/>
    <property type="evidence" value="ECO:0007669"/>
    <property type="project" value="TreeGrafter"/>
</dbReference>
<keyword evidence="2" id="KW-0479">Metal-binding</keyword>
<evidence type="ECO:0000313" key="10">
    <source>
        <dbReference type="Proteomes" id="UP000716291"/>
    </source>
</evidence>
<dbReference type="GO" id="GO:0000122">
    <property type="term" value="P:negative regulation of transcription by RNA polymerase II"/>
    <property type="evidence" value="ECO:0007669"/>
    <property type="project" value="TreeGrafter"/>
</dbReference>
<feature type="region of interest" description="Disordered" evidence="7">
    <location>
        <begin position="79"/>
        <end position="118"/>
    </location>
</feature>
<dbReference type="PROSITE" id="PS00344">
    <property type="entry name" value="GATA_ZN_FINGER_1"/>
    <property type="match status" value="1"/>
</dbReference>
<dbReference type="InterPro" id="IPR039355">
    <property type="entry name" value="Transcription_factor_GATA"/>
</dbReference>
<dbReference type="AlphaFoldDB" id="A0A9P6XJN5"/>
<evidence type="ECO:0000256" key="7">
    <source>
        <dbReference type="SAM" id="MobiDB-lite"/>
    </source>
</evidence>
<dbReference type="Gene3D" id="3.30.50.10">
    <property type="entry name" value="Erythroid Transcription Factor GATA-1, subunit A"/>
    <property type="match status" value="1"/>
</dbReference>
<reference evidence="9" key="1">
    <citation type="journal article" date="2020" name="Microb. Genom.">
        <title>Genetic diversity of clinical and environmental Mucorales isolates obtained from an investigation of mucormycosis cases among solid organ transplant recipients.</title>
        <authorList>
            <person name="Nguyen M.H."/>
            <person name="Kaul D."/>
            <person name="Muto C."/>
            <person name="Cheng S.J."/>
            <person name="Richter R.A."/>
            <person name="Bruno V.M."/>
            <person name="Liu G."/>
            <person name="Beyhan S."/>
            <person name="Sundermann A.J."/>
            <person name="Mounaud S."/>
            <person name="Pasculle A.W."/>
            <person name="Nierman W.C."/>
            <person name="Driscoll E."/>
            <person name="Cumbie R."/>
            <person name="Clancy C.J."/>
            <person name="Dupont C.L."/>
        </authorList>
    </citation>
    <scope>NUCLEOTIDE SEQUENCE</scope>
    <source>
        <strain evidence="9">GL11</strain>
    </source>
</reference>
<dbReference type="GO" id="GO:0000978">
    <property type="term" value="F:RNA polymerase II cis-regulatory region sequence-specific DNA binding"/>
    <property type="evidence" value="ECO:0007669"/>
    <property type="project" value="TreeGrafter"/>
</dbReference>
<dbReference type="EMBL" id="JAANQT010000045">
    <property type="protein sequence ID" value="KAG1315400.1"/>
    <property type="molecule type" value="Genomic_DNA"/>
</dbReference>